<comment type="similarity">
    <text evidence="5 8">Belongs to the arginase family.</text>
</comment>
<accession>A0A926G7F9</accession>
<comment type="function">
    <text evidence="5">Catalyzes the conversion of N-formimidoyl-L-glutamate to L-glutamate and formamide.</text>
</comment>
<evidence type="ECO:0000256" key="5">
    <source>
        <dbReference type="HAMAP-Rule" id="MF_00737"/>
    </source>
</evidence>
<dbReference type="PIRSF" id="PIRSF036979">
    <property type="entry name" value="Arginase"/>
    <property type="match status" value="1"/>
</dbReference>
<gene>
    <name evidence="5 10" type="primary">hutG</name>
    <name evidence="10" type="ORF">H4P12_10995</name>
</gene>
<dbReference type="PANTHER" id="PTHR11358:SF35">
    <property type="entry name" value="FORMIMIDOYLGLUTAMASE"/>
    <property type="match status" value="1"/>
</dbReference>
<dbReference type="Proteomes" id="UP000608594">
    <property type="component" value="Unassembled WGS sequence"/>
</dbReference>
<dbReference type="GO" id="GO:0050415">
    <property type="term" value="F:formimidoylglutamase activity"/>
    <property type="evidence" value="ECO:0007669"/>
    <property type="project" value="UniProtKB-UniRule"/>
</dbReference>
<dbReference type="CDD" id="cd09988">
    <property type="entry name" value="Formimidoylglutamase"/>
    <property type="match status" value="1"/>
</dbReference>
<dbReference type="PRINTS" id="PR00116">
    <property type="entry name" value="ARGINASE"/>
</dbReference>
<dbReference type="EMBL" id="JACOQL010000003">
    <property type="protein sequence ID" value="MBC9247228.1"/>
    <property type="molecule type" value="Genomic_DNA"/>
</dbReference>
<proteinExistence type="inferred from homology"/>
<evidence type="ECO:0000256" key="4">
    <source>
        <dbReference type="ARBA" id="ARBA00023211"/>
    </source>
</evidence>
<comment type="caution">
    <text evidence="10">The sequence shown here is derived from an EMBL/GenBank/DDBJ whole genome shotgun (WGS) entry which is preliminary data.</text>
</comment>
<protein>
    <recommendedName>
        <fullName evidence="5 6">Formimidoylglutamase</fullName>
        <ecNumber evidence="5 6">3.5.3.8</ecNumber>
    </recommendedName>
    <alternativeName>
        <fullName evidence="5">Formiminoglutamase</fullName>
    </alternativeName>
    <alternativeName>
        <fullName evidence="5">Formiminoglutamate hydrolase</fullName>
    </alternativeName>
</protein>
<sequence>MCKYRDAQPWSGREDPEDGPQALRMHHLAGRANADIAILGFCCDAGVRRNQGQRGAASGPAAIRHALANLAASPDLDGFHDAGDILVTGEDPAPGQQMLAKHLARLLLDHKRVLVLGGGHETAFGTWSGLRLARPHDRIGIINIDAHLDLRSVGRAGPSSGTPFWQIRQADPDNFRYAVLGVAGEGNTAALFQRAREWDVQIVPDDQLQTEAQAGFAAIDQICAASDAIYLTIDLDALPGALAPGVSAPAARGIPLHVAEGLIDRVLASGKLIAADIVELCPPNDTTGLTARCAAYIARRLMNGWVADHSLR</sequence>
<dbReference type="AlphaFoldDB" id="A0A926G7F9"/>
<feature type="binding site" evidence="5">
    <location>
        <position position="234"/>
    </location>
    <ligand>
        <name>Mn(2+)</name>
        <dbReference type="ChEBI" id="CHEBI:29035"/>
        <label>1</label>
    </ligand>
</feature>
<reference evidence="10" key="1">
    <citation type="submission" date="2020-08" db="EMBL/GenBank/DDBJ databases">
        <title>Paracoccus amoyensis sp. nov., isolated from the surface seawater at coast of Xiamen, Fujian.</title>
        <authorList>
            <person name="Lyu L."/>
        </authorList>
    </citation>
    <scope>NUCLEOTIDE SEQUENCE</scope>
    <source>
        <strain evidence="10">11-3</strain>
    </source>
</reference>
<dbReference type="GO" id="GO:0019556">
    <property type="term" value="P:L-histidine catabolic process to glutamate and formamide"/>
    <property type="evidence" value="ECO:0007669"/>
    <property type="project" value="UniProtKB-UniRule"/>
</dbReference>
<feature type="binding site" evidence="5">
    <location>
        <position position="236"/>
    </location>
    <ligand>
        <name>Mn(2+)</name>
        <dbReference type="ChEBI" id="CHEBI:29035"/>
        <label>2</label>
    </ligand>
</feature>
<dbReference type="RefSeq" id="WP_187793721.1">
    <property type="nucleotide sequence ID" value="NZ_JACOQL010000003.1"/>
</dbReference>
<dbReference type="EC" id="3.5.3.8" evidence="5 6"/>
<keyword evidence="11" id="KW-1185">Reference proteome</keyword>
<keyword evidence="3 5" id="KW-0369">Histidine metabolism</keyword>
<feature type="binding site" evidence="7">
    <location>
        <position position="147"/>
    </location>
    <ligand>
        <name>Mn(2+)</name>
        <dbReference type="ChEBI" id="CHEBI:29035"/>
        <label>1</label>
    </ligand>
</feature>
<evidence type="ECO:0000256" key="9">
    <source>
        <dbReference type="SAM" id="MobiDB-lite"/>
    </source>
</evidence>
<feature type="binding site" evidence="7">
    <location>
        <position position="236"/>
    </location>
    <ligand>
        <name>Mn(2+)</name>
        <dbReference type="ChEBI" id="CHEBI:29035"/>
        <label>1</label>
    </ligand>
</feature>
<feature type="binding site" evidence="5">
    <location>
        <position position="147"/>
    </location>
    <ligand>
        <name>Mn(2+)</name>
        <dbReference type="ChEBI" id="CHEBI:29035"/>
        <label>2</label>
    </ligand>
</feature>
<evidence type="ECO:0000313" key="10">
    <source>
        <dbReference type="EMBL" id="MBC9247228.1"/>
    </source>
</evidence>
<comment type="pathway">
    <text evidence="5">Amino-acid degradation; L-histidine degradation into L-glutamate; L-glutamate from N-formimidoyl-L-glutamate (hydrolase route): step 1/1.</text>
</comment>
<evidence type="ECO:0000256" key="6">
    <source>
        <dbReference type="NCBIfam" id="TIGR01227"/>
    </source>
</evidence>
<dbReference type="NCBIfam" id="TIGR01227">
    <property type="entry name" value="hutG"/>
    <property type="match status" value="1"/>
</dbReference>
<evidence type="ECO:0000256" key="8">
    <source>
        <dbReference type="PROSITE-ProRule" id="PRU00742"/>
    </source>
</evidence>
<keyword evidence="1 5" id="KW-0479">Metal-binding</keyword>
<dbReference type="GO" id="GO:0030145">
    <property type="term" value="F:manganese ion binding"/>
    <property type="evidence" value="ECO:0007669"/>
    <property type="project" value="UniProtKB-UniRule"/>
</dbReference>
<feature type="binding site" evidence="5">
    <location>
        <position position="145"/>
    </location>
    <ligand>
        <name>Mn(2+)</name>
        <dbReference type="ChEBI" id="CHEBI:29035"/>
        <label>2</label>
    </ligand>
</feature>
<evidence type="ECO:0000256" key="3">
    <source>
        <dbReference type="ARBA" id="ARBA00022808"/>
    </source>
</evidence>
<dbReference type="PANTHER" id="PTHR11358">
    <property type="entry name" value="ARGINASE/AGMATINASE"/>
    <property type="match status" value="1"/>
</dbReference>
<dbReference type="Gene3D" id="3.40.800.10">
    <property type="entry name" value="Ureohydrolase domain"/>
    <property type="match status" value="1"/>
</dbReference>
<evidence type="ECO:0000256" key="1">
    <source>
        <dbReference type="ARBA" id="ARBA00022723"/>
    </source>
</evidence>
<feature type="region of interest" description="Disordered" evidence="9">
    <location>
        <begin position="1"/>
        <end position="21"/>
    </location>
</feature>
<dbReference type="HAMAP" id="MF_00737">
    <property type="entry name" value="Formimidoylglutam"/>
    <property type="match status" value="1"/>
</dbReference>
<dbReference type="PROSITE" id="PS51409">
    <property type="entry name" value="ARGINASE_2"/>
    <property type="match status" value="1"/>
</dbReference>
<dbReference type="InterPro" id="IPR023696">
    <property type="entry name" value="Ureohydrolase_dom_sf"/>
</dbReference>
<keyword evidence="4 5" id="KW-0464">Manganese</keyword>
<feature type="binding site" evidence="5 7">
    <location>
        <position position="120"/>
    </location>
    <ligand>
        <name>Mn(2+)</name>
        <dbReference type="ChEBI" id="CHEBI:29035"/>
        <label>1</label>
    </ligand>
</feature>
<dbReference type="InterPro" id="IPR006035">
    <property type="entry name" value="Ureohydrolase"/>
</dbReference>
<dbReference type="Pfam" id="PF00491">
    <property type="entry name" value="Arginase"/>
    <property type="match status" value="1"/>
</dbReference>
<dbReference type="GO" id="GO:0033389">
    <property type="term" value="P:putrescine biosynthetic process from arginine, via agmatine"/>
    <property type="evidence" value="ECO:0007669"/>
    <property type="project" value="TreeGrafter"/>
</dbReference>
<name>A0A926G7F9_9RHOB</name>
<evidence type="ECO:0000313" key="11">
    <source>
        <dbReference type="Proteomes" id="UP000608594"/>
    </source>
</evidence>
<organism evidence="10 11">
    <name type="scientific">Paracoccus amoyensis</name>
    <dbReference type="NCBI Taxonomy" id="2760093"/>
    <lineage>
        <taxon>Bacteria</taxon>
        <taxon>Pseudomonadati</taxon>
        <taxon>Pseudomonadota</taxon>
        <taxon>Alphaproteobacteria</taxon>
        <taxon>Rhodobacterales</taxon>
        <taxon>Paracoccaceae</taxon>
        <taxon>Paracoccus</taxon>
    </lineage>
</organism>
<dbReference type="SUPFAM" id="SSF52768">
    <property type="entry name" value="Arginase/deacetylase"/>
    <property type="match status" value="1"/>
</dbReference>
<comment type="catalytic activity">
    <reaction evidence="5">
        <text>N-formimidoyl-L-glutamate + H2O = formamide + L-glutamate</text>
        <dbReference type="Rhea" id="RHEA:22492"/>
        <dbReference type="ChEBI" id="CHEBI:15377"/>
        <dbReference type="ChEBI" id="CHEBI:16397"/>
        <dbReference type="ChEBI" id="CHEBI:29985"/>
        <dbReference type="ChEBI" id="CHEBI:58928"/>
        <dbReference type="EC" id="3.5.3.8"/>
    </reaction>
</comment>
<dbReference type="InterPro" id="IPR005923">
    <property type="entry name" value="HutG"/>
</dbReference>
<dbReference type="GO" id="GO:0008783">
    <property type="term" value="F:agmatinase activity"/>
    <property type="evidence" value="ECO:0007669"/>
    <property type="project" value="TreeGrafter"/>
</dbReference>
<keyword evidence="2 5" id="KW-0378">Hydrolase</keyword>
<feature type="binding site" evidence="5 7">
    <location>
        <position position="149"/>
    </location>
    <ligand>
        <name>Mn(2+)</name>
        <dbReference type="ChEBI" id="CHEBI:29035"/>
        <label>1</label>
    </ligand>
</feature>
<evidence type="ECO:0000256" key="7">
    <source>
        <dbReference type="PIRSR" id="PIRSR036979-1"/>
    </source>
</evidence>
<comment type="cofactor">
    <cofactor evidence="5 7">
        <name>Mn(2+)</name>
        <dbReference type="ChEBI" id="CHEBI:29035"/>
    </cofactor>
    <text evidence="5 7">Binds 2 manganese ions per subunit.</text>
</comment>
<evidence type="ECO:0000256" key="2">
    <source>
        <dbReference type="ARBA" id="ARBA00022801"/>
    </source>
</evidence>
<feature type="binding site" evidence="5 7">
    <location>
        <position position="234"/>
    </location>
    <ligand>
        <name>Mn(2+)</name>
        <dbReference type="ChEBI" id="CHEBI:29035"/>
        <label>2</label>
    </ligand>
</feature>
<feature type="binding site" evidence="5 7">
    <location>
        <position position="145"/>
    </location>
    <ligand>
        <name>Mn(2+)</name>
        <dbReference type="ChEBI" id="CHEBI:29035"/>
        <label>1</label>
    </ligand>
</feature>